<evidence type="ECO:0000256" key="3">
    <source>
        <dbReference type="ARBA" id="ARBA00004496"/>
    </source>
</evidence>
<dbReference type="Proteomes" id="UP001155280">
    <property type="component" value="Unassembled WGS sequence"/>
</dbReference>
<name>A0A9X2I719_9FLAO</name>
<evidence type="ECO:0000256" key="2">
    <source>
        <dbReference type="ARBA" id="ARBA00003968"/>
    </source>
</evidence>
<evidence type="ECO:0000256" key="11">
    <source>
        <dbReference type="HAMAP-Rule" id="MF_00004"/>
    </source>
</evidence>
<evidence type="ECO:0000256" key="1">
    <source>
        <dbReference type="ARBA" id="ARBA00000868"/>
    </source>
</evidence>
<comment type="subunit">
    <text evidence="11">Homodimer.</text>
</comment>
<dbReference type="InterPro" id="IPR050054">
    <property type="entry name" value="UPRTase/APRTase"/>
</dbReference>
<evidence type="ECO:0000256" key="10">
    <source>
        <dbReference type="ARBA" id="ARBA00022726"/>
    </source>
</evidence>
<dbReference type="NCBIfam" id="NF002636">
    <property type="entry name" value="PRK02304.1-5"/>
    <property type="match status" value="1"/>
</dbReference>
<proteinExistence type="inferred from homology"/>
<dbReference type="HAMAP" id="MF_00004">
    <property type="entry name" value="Aden_phosphoribosyltr"/>
    <property type="match status" value="1"/>
</dbReference>
<evidence type="ECO:0000256" key="8">
    <source>
        <dbReference type="ARBA" id="ARBA00022676"/>
    </source>
</evidence>
<evidence type="ECO:0000256" key="7">
    <source>
        <dbReference type="ARBA" id="ARBA00022490"/>
    </source>
</evidence>
<comment type="pathway">
    <text evidence="4 11">Purine metabolism; AMP biosynthesis via salvage pathway; AMP from adenine: step 1/1.</text>
</comment>
<dbReference type="Pfam" id="PF00156">
    <property type="entry name" value="Pribosyltran"/>
    <property type="match status" value="1"/>
</dbReference>
<comment type="similarity">
    <text evidence="5 11">Belongs to the purine/pyrimidine phosphoribosyltransferase family.</text>
</comment>
<dbReference type="SUPFAM" id="SSF53271">
    <property type="entry name" value="PRTase-like"/>
    <property type="match status" value="1"/>
</dbReference>
<dbReference type="GO" id="GO:0003999">
    <property type="term" value="F:adenine phosphoribosyltransferase activity"/>
    <property type="evidence" value="ECO:0007669"/>
    <property type="project" value="UniProtKB-UniRule"/>
</dbReference>
<evidence type="ECO:0000256" key="6">
    <source>
        <dbReference type="ARBA" id="ARBA00011893"/>
    </source>
</evidence>
<organism evidence="13 14">
    <name type="scientific">Christiangramia oceanisediminis</name>
    <dbReference type="NCBI Taxonomy" id="2920386"/>
    <lineage>
        <taxon>Bacteria</taxon>
        <taxon>Pseudomonadati</taxon>
        <taxon>Bacteroidota</taxon>
        <taxon>Flavobacteriia</taxon>
        <taxon>Flavobacteriales</taxon>
        <taxon>Flavobacteriaceae</taxon>
        <taxon>Christiangramia</taxon>
    </lineage>
</organism>
<dbReference type="PANTHER" id="PTHR32315:SF3">
    <property type="entry name" value="ADENINE PHOSPHORIBOSYLTRANSFERASE"/>
    <property type="match status" value="1"/>
</dbReference>
<keyword evidence="10 11" id="KW-0660">Purine salvage</keyword>
<dbReference type="Gene3D" id="3.40.50.2020">
    <property type="match status" value="1"/>
</dbReference>
<reference evidence="13" key="1">
    <citation type="submission" date="2022-07" db="EMBL/GenBank/DDBJ databases">
        <title>Gramela sediminis sp. nov., isolated from deep-sea sediment of the Indian Ocean.</title>
        <authorList>
            <person name="Shi H."/>
        </authorList>
    </citation>
    <scope>NUCLEOTIDE SEQUENCE</scope>
    <source>
        <strain evidence="13">GC03-9</strain>
    </source>
</reference>
<dbReference type="InterPro" id="IPR000836">
    <property type="entry name" value="PRTase_dom"/>
</dbReference>
<sequence>MDIKSLIREISDFPKKGVAYKDITPLLMNPNAMNQVVELLLEKLPHRNIDKVVGIESRGFFFGTLLAQKLNAGFIPVRKPGKLPYKTHTETYELEYGIDSLEIHEDAIEKGEKILLHDDVLATGGTAAATSRLIEKCGGEIVQCNFLVELEFLNGMDRLRRFNNFSLIKYS</sequence>
<dbReference type="InterPro" id="IPR029057">
    <property type="entry name" value="PRTase-like"/>
</dbReference>
<keyword evidence="7 11" id="KW-0963">Cytoplasm</keyword>
<accession>A0A9X2I719</accession>
<protein>
    <recommendedName>
        <fullName evidence="6 11">Adenine phosphoribosyltransferase</fullName>
        <shortName evidence="11">APRT</shortName>
        <ecNumber evidence="6 11">2.4.2.7</ecNumber>
    </recommendedName>
</protein>
<dbReference type="GO" id="GO:0006166">
    <property type="term" value="P:purine ribonucleoside salvage"/>
    <property type="evidence" value="ECO:0007669"/>
    <property type="project" value="UniProtKB-UniRule"/>
</dbReference>
<dbReference type="GO" id="GO:0005737">
    <property type="term" value="C:cytoplasm"/>
    <property type="evidence" value="ECO:0007669"/>
    <property type="project" value="UniProtKB-SubCell"/>
</dbReference>
<evidence type="ECO:0000259" key="12">
    <source>
        <dbReference type="Pfam" id="PF00156"/>
    </source>
</evidence>
<evidence type="ECO:0000256" key="5">
    <source>
        <dbReference type="ARBA" id="ARBA00008391"/>
    </source>
</evidence>
<dbReference type="GO" id="GO:0044209">
    <property type="term" value="P:AMP salvage"/>
    <property type="evidence" value="ECO:0007669"/>
    <property type="project" value="UniProtKB-UniRule"/>
</dbReference>
<dbReference type="NCBIfam" id="NF002634">
    <property type="entry name" value="PRK02304.1-3"/>
    <property type="match status" value="1"/>
</dbReference>
<evidence type="ECO:0000256" key="4">
    <source>
        <dbReference type="ARBA" id="ARBA00004659"/>
    </source>
</evidence>
<keyword evidence="14" id="KW-1185">Reference proteome</keyword>
<dbReference type="AlphaFoldDB" id="A0A9X2I719"/>
<comment type="catalytic activity">
    <reaction evidence="1 11">
        <text>AMP + diphosphate = 5-phospho-alpha-D-ribose 1-diphosphate + adenine</text>
        <dbReference type="Rhea" id="RHEA:16609"/>
        <dbReference type="ChEBI" id="CHEBI:16708"/>
        <dbReference type="ChEBI" id="CHEBI:33019"/>
        <dbReference type="ChEBI" id="CHEBI:58017"/>
        <dbReference type="ChEBI" id="CHEBI:456215"/>
        <dbReference type="EC" id="2.4.2.7"/>
    </reaction>
</comment>
<dbReference type="GO" id="GO:0002055">
    <property type="term" value="F:adenine binding"/>
    <property type="evidence" value="ECO:0007669"/>
    <property type="project" value="TreeGrafter"/>
</dbReference>
<dbReference type="InterPro" id="IPR005764">
    <property type="entry name" value="Ade_phspho_trans"/>
</dbReference>
<keyword evidence="8 11" id="KW-0328">Glycosyltransferase</keyword>
<feature type="domain" description="Phosphoribosyltransferase" evidence="12">
    <location>
        <begin position="26"/>
        <end position="148"/>
    </location>
</feature>
<keyword evidence="9 11" id="KW-0808">Transferase</keyword>
<dbReference type="NCBIfam" id="TIGR01090">
    <property type="entry name" value="apt"/>
    <property type="match status" value="1"/>
</dbReference>
<comment type="subcellular location">
    <subcellularLocation>
        <location evidence="3 11">Cytoplasm</location>
    </subcellularLocation>
</comment>
<dbReference type="FunFam" id="3.40.50.2020:FF:000021">
    <property type="entry name" value="Adenine phosphoribosyltransferase"/>
    <property type="match status" value="1"/>
</dbReference>
<dbReference type="EMBL" id="JANCNS010000001">
    <property type="protein sequence ID" value="MCP9198397.1"/>
    <property type="molecule type" value="Genomic_DNA"/>
</dbReference>
<comment type="caution">
    <text evidence="13">The sequence shown here is derived from an EMBL/GenBank/DDBJ whole genome shotgun (WGS) entry which is preliminary data.</text>
</comment>
<dbReference type="CDD" id="cd06223">
    <property type="entry name" value="PRTases_typeI"/>
    <property type="match status" value="1"/>
</dbReference>
<dbReference type="EC" id="2.4.2.7" evidence="6 11"/>
<dbReference type="GO" id="GO:0016208">
    <property type="term" value="F:AMP binding"/>
    <property type="evidence" value="ECO:0007669"/>
    <property type="project" value="TreeGrafter"/>
</dbReference>
<gene>
    <name evidence="11" type="primary">apt</name>
    <name evidence="13" type="ORF">MKO06_00645</name>
</gene>
<evidence type="ECO:0000313" key="14">
    <source>
        <dbReference type="Proteomes" id="UP001155280"/>
    </source>
</evidence>
<dbReference type="GO" id="GO:0006168">
    <property type="term" value="P:adenine salvage"/>
    <property type="evidence" value="ECO:0007669"/>
    <property type="project" value="InterPro"/>
</dbReference>
<dbReference type="PANTHER" id="PTHR32315">
    <property type="entry name" value="ADENINE PHOSPHORIBOSYLTRANSFERASE"/>
    <property type="match status" value="1"/>
</dbReference>
<evidence type="ECO:0000256" key="9">
    <source>
        <dbReference type="ARBA" id="ARBA00022679"/>
    </source>
</evidence>
<comment type="function">
    <text evidence="2 11">Catalyzes a salvage reaction resulting in the formation of AMP, that is energically less costly than de novo synthesis.</text>
</comment>
<dbReference type="RefSeq" id="WP_241550407.1">
    <property type="nucleotide sequence ID" value="NZ_JANCNS010000001.1"/>
</dbReference>
<evidence type="ECO:0000313" key="13">
    <source>
        <dbReference type="EMBL" id="MCP9198397.1"/>
    </source>
</evidence>